<accession>A0A8C9YR65</accession>
<dbReference type="GO" id="GO:0005313">
    <property type="term" value="F:L-glutamate transmembrane transporter activity"/>
    <property type="evidence" value="ECO:0007669"/>
    <property type="project" value="TreeGrafter"/>
</dbReference>
<evidence type="ECO:0000256" key="3">
    <source>
        <dbReference type="ARBA" id="ARBA00022475"/>
    </source>
</evidence>
<dbReference type="PANTHER" id="PTHR11958:SF109">
    <property type="entry name" value="EXCITATORY AMINO ACID TRANSPORTER 3"/>
    <property type="match status" value="1"/>
</dbReference>
<reference evidence="12" key="1">
    <citation type="submission" date="2025-08" db="UniProtKB">
        <authorList>
            <consortium name="Ensembl"/>
        </authorList>
    </citation>
    <scope>IDENTIFICATION</scope>
</reference>
<evidence type="ECO:0000256" key="10">
    <source>
        <dbReference type="ARBA" id="ARBA00023136"/>
    </source>
</evidence>
<keyword evidence="6" id="KW-0479">Metal-binding</keyword>
<keyword evidence="2 11" id="KW-0813">Transport</keyword>
<evidence type="ECO:0000256" key="1">
    <source>
        <dbReference type="ARBA" id="ARBA00004651"/>
    </source>
</evidence>
<dbReference type="GeneTree" id="ENSGT00940000155397"/>
<dbReference type="Pfam" id="PF00375">
    <property type="entry name" value="SDF"/>
    <property type="match status" value="1"/>
</dbReference>
<name>A0A8C9YR65_SANLU</name>
<feature type="transmembrane region" description="Helical" evidence="11">
    <location>
        <begin position="107"/>
        <end position="127"/>
    </location>
</feature>
<protein>
    <recommendedName>
        <fullName evidence="11">Amino acid transporter</fullName>
    </recommendedName>
</protein>
<keyword evidence="8 11" id="KW-1133">Transmembrane helix</keyword>
<dbReference type="PRINTS" id="PR00173">
    <property type="entry name" value="EDTRNSPORT"/>
</dbReference>
<evidence type="ECO:0000313" key="13">
    <source>
        <dbReference type="Proteomes" id="UP000694568"/>
    </source>
</evidence>
<dbReference type="GeneID" id="116039652"/>
<evidence type="ECO:0000256" key="4">
    <source>
        <dbReference type="ARBA" id="ARBA00022553"/>
    </source>
</evidence>
<dbReference type="Gene3D" id="1.10.3860.10">
    <property type="entry name" value="Sodium:dicarboxylate symporter"/>
    <property type="match status" value="1"/>
</dbReference>
<evidence type="ECO:0000256" key="6">
    <source>
        <dbReference type="ARBA" id="ARBA00022723"/>
    </source>
</evidence>
<dbReference type="InterPro" id="IPR036458">
    <property type="entry name" value="Na:dicarbo_symporter_sf"/>
</dbReference>
<feature type="transmembrane region" description="Helical" evidence="11">
    <location>
        <begin position="286"/>
        <end position="307"/>
    </location>
</feature>
<dbReference type="RefSeq" id="XP_031140458.1">
    <property type="nucleotide sequence ID" value="XM_031284598.2"/>
</dbReference>
<evidence type="ECO:0000313" key="12">
    <source>
        <dbReference type="Ensembl" id="ENSSLUP00000028463.1"/>
    </source>
</evidence>
<dbReference type="PANTHER" id="PTHR11958">
    <property type="entry name" value="SODIUM/DICARBOXYLATE SYMPORTER-RELATED"/>
    <property type="match status" value="1"/>
</dbReference>
<gene>
    <name evidence="12" type="primary">LOC116039652</name>
</gene>
<feature type="transmembrane region" description="Helical" evidence="11">
    <location>
        <begin position="319"/>
        <end position="340"/>
    </location>
</feature>
<reference evidence="12" key="2">
    <citation type="submission" date="2025-09" db="UniProtKB">
        <authorList>
            <consortium name="Ensembl"/>
        </authorList>
    </citation>
    <scope>IDENTIFICATION</scope>
</reference>
<dbReference type="GO" id="GO:0033229">
    <property type="term" value="F:cysteine transmembrane transporter activity"/>
    <property type="evidence" value="ECO:0007669"/>
    <property type="project" value="TreeGrafter"/>
</dbReference>
<feature type="transmembrane region" description="Helical" evidence="11">
    <location>
        <begin position="246"/>
        <end position="266"/>
    </location>
</feature>
<dbReference type="InterPro" id="IPR050746">
    <property type="entry name" value="DAACS"/>
</dbReference>
<evidence type="ECO:0000256" key="2">
    <source>
        <dbReference type="ARBA" id="ARBA00022448"/>
    </source>
</evidence>
<dbReference type="Ensembl" id="ENSSLUT00000029385.1">
    <property type="protein sequence ID" value="ENSSLUP00000028463.1"/>
    <property type="gene ID" value="ENSSLUG00000012843.1"/>
</dbReference>
<keyword evidence="10 11" id="KW-0472">Membrane</keyword>
<keyword evidence="13" id="KW-1185">Reference proteome</keyword>
<keyword evidence="11" id="KW-0769">Symport</keyword>
<dbReference type="GO" id="GO:0046872">
    <property type="term" value="F:metal ion binding"/>
    <property type="evidence" value="ECO:0007669"/>
    <property type="project" value="UniProtKB-KW"/>
</dbReference>
<comment type="subcellular location">
    <subcellularLocation>
        <location evidence="1">Cell membrane</location>
        <topology evidence="1">Multi-pass membrane protein</topology>
    </subcellularLocation>
    <subcellularLocation>
        <location evidence="11">Membrane</location>
        <topology evidence="11">Multi-pass membrane protein</topology>
    </subcellularLocation>
</comment>
<comment type="similarity">
    <text evidence="11">Belongs to the dicarboxylate/amino acid:cation symporter (DAACS) (TC 2.A.23) family.</text>
</comment>
<evidence type="ECO:0000256" key="7">
    <source>
        <dbReference type="ARBA" id="ARBA00022970"/>
    </source>
</evidence>
<dbReference type="InterPro" id="IPR001991">
    <property type="entry name" value="Na-dicarboxylate_symporter"/>
</dbReference>
<keyword evidence="3" id="KW-1003">Cell membrane</keyword>
<keyword evidence="5 11" id="KW-0812">Transmembrane</keyword>
<dbReference type="AlphaFoldDB" id="A0A8C9YR65"/>
<feature type="transmembrane region" description="Helical" evidence="11">
    <location>
        <begin position="29"/>
        <end position="49"/>
    </location>
</feature>
<feature type="transmembrane region" description="Helical" evidence="11">
    <location>
        <begin position="205"/>
        <end position="225"/>
    </location>
</feature>
<evidence type="ECO:0000256" key="9">
    <source>
        <dbReference type="ARBA" id="ARBA00023053"/>
    </source>
</evidence>
<keyword evidence="4" id="KW-0597">Phosphoprotein</keyword>
<dbReference type="GO" id="GO:0015501">
    <property type="term" value="F:glutamate:sodium symporter activity"/>
    <property type="evidence" value="ECO:0007669"/>
    <property type="project" value="TreeGrafter"/>
</dbReference>
<proteinExistence type="inferred from homology"/>
<dbReference type="GO" id="GO:0005886">
    <property type="term" value="C:plasma membrane"/>
    <property type="evidence" value="ECO:0007669"/>
    <property type="project" value="UniProtKB-SubCell"/>
</dbReference>
<evidence type="ECO:0000256" key="8">
    <source>
        <dbReference type="ARBA" id="ARBA00022989"/>
    </source>
</evidence>
<evidence type="ECO:0000256" key="5">
    <source>
        <dbReference type="ARBA" id="ARBA00022692"/>
    </source>
</evidence>
<organism evidence="12 13">
    <name type="scientific">Sander lucioperca</name>
    <name type="common">Pike-perch</name>
    <name type="synonym">Perca lucioperca</name>
    <dbReference type="NCBI Taxonomy" id="283035"/>
    <lineage>
        <taxon>Eukaryota</taxon>
        <taxon>Metazoa</taxon>
        <taxon>Chordata</taxon>
        <taxon>Craniata</taxon>
        <taxon>Vertebrata</taxon>
        <taxon>Euteleostomi</taxon>
        <taxon>Actinopterygii</taxon>
        <taxon>Neopterygii</taxon>
        <taxon>Teleostei</taxon>
        <taxon>Neoteleostei</taxon>
        <taxon>Acanthomorphata</taxon>
        <taxon>Eupercaria</taxon>
        <taxon>Perciformes</taxon>
        <taxon>Percoidei</taxon>
        <taxon>Percidae</taxon>
        <taxon>Luciopercinae</taxon>
        <taxon>Sander</taxon>
    </lineage>
</organism>
<keyword evidence="7" id="KW-0029">Amino-acid transport</keyword>
<sequence length="512" mass="55921">MKMDKDVTEEENHVGTTGWRGFMKKAWAYLLRNTFQAAVVLGIALGLTLKASAELDTLQHLHIGFPGEILMRMLKVVAVPRVIVNMILGVSGLGVHSSRKIILRSTAYILCTTLIAVIIGITLVVLIKPGVEYAVKKEEQEEEKDQAFSTADALMDLIRNMVPHNLIQACFQRFKTDRTEIEVEVYDNNSSMMTNATEVRKGGHYVNGVNTLGLIVWSFVFGVILNKMGEKGKILVELVNVINDATRCLVDLILGYLPVGVMFMIASNVLEIYDWETIFKLGEFVLTVMIGLVIHAAVVLPLIYFVFTRSSPLAVIRGVFPALVAALVTSSSSAISPVTFRCCKEQLKIDERILHFMLPIGSNLNMNGSAIYEVVAAVFIAQLNKIHLDFAHLLTVAVTAAVASTGAGLPATGAVTTLFVLVAVGLPAKEASTLVVVEWLLDPCNTAVNVMGNCYGVALIYRVSTQELEHMTRRDAANLENIQVNISSQASDEDIFHSDASQSEDIGPDQNV</sequence>
<keyword evidence="9" id="KW-0915">Sodium</keyword>
<dbReference type="Proteomes" id="UP000694568">
    <property type="component" value="Unplaced"/>
</dbReference>
<feature type="transmembrane region" description="Helical" evidence="11">
    <location>
        <begin position="69"/>
        <end position="95"/>
    </location>
</feature>
<evidence type="ECO:0000256" key="11">
    <source>
        <dbReference type="RuleBase" id="RU361216"/>
    </source>
</evidence>
<dbReference type="KEGG" id="sluc:116039652"/>
<dbReference type="SUPFAM" id="SSF118215">
    <property type="entry name" value="Proton glutamate symport protein"/>
    <property type="match status" value="1"/>
</dbReference>